<feature type="transmembrane region" description="Helical" evidence="9">
    <location>
        <begin position="298"/>
        <end position="317"/>
    </location>
</feature>
<keyword evidence="3 9" id="KW-0812">Transmembrane</keyword>
<name>A0A7M7NY12_STRPU</name>
<keyword evidence="4 9" id="KW-1133">Transmembrane helix</keyword>
<dbReference type="Proteomes" id="UP000007110">
    <property type="component" value="Unassembled WGS sequence"/>
</dbReference>
<dbReference type="RefSeq" id="XP_030843372.1">
    <property type="nucleotide sequence ID" value="XM_030987512.1"/>
</dbReference>
<reference evidence="11" key="2">
    <citation type="submission" date="2021-01" db="UniProtKB">
        <authorList>
            <consortium name="EnsemblMetazoa"/>
        </authorList>
    </citation>
    <scope>IDENTIFICATION</scope>
</reference>
<keyword evidence="8" id="KW-0807">Transducer</keyword>
<dbReference type="PROSITE" id="PS50262">
    <property type="entry name" value="G_PROTEIN_RECEP_F1_2"/>
    <property type="match status" value="1"/>
</dbReference>
<evidence type="ECO:0000256" key="7">
    <source>
        <dbReference type="ARBA" id="ARBA00023170"/>
    </source>
</evidence>
<evidence type="ECO:0000313" key="11">
    <source>
        <dbReference type="EnsemblMetazoa" id="XP_030843372"/>
    </source>
</evidence>
<comment type="subcellular location">
    <subcellularLocation>
        <location evidence="1">Cell membrane</location>
        <topology evidence="1">Multi-pass membrane protein</topology>
    </subcellularLocation>
</comment>
<dbReference type="InterPro" id="IPR000276">
    <property type="entry name" value="GPCR_Rhodpsn"/>
</dbReference>
<dbReference type="GO" id="GO:0004930">
    <property type="term" value="F:G protein-coupled receptor activity"/>
    <property type="evidence" value="ECO:0000318"/>
    <property type="project" value="GO_Central"/>
</dbReference>
<feature type="transmembrane region" description="Helical" evidence="9">
    <location>
        <begin position="261"/>
        <end position="286"/>
    </location>
</feature>
<dbReference type="InterPro" id="IPR017452">
    <property type="entry name" value="GPCR_Rhodpsn_7TM"/>
</dbReference>
<feature type="transmembrane region" description="Helical" evidence="9">
    <location>
        <begin position="142"/>
        <end position="163"/>
    </location>
</feature>
<feature type="transmembrane region" description="Helical" evidence="9">
    <location>
        <begin position="99"/>
        <end position="121"/>
    </location>
</feature>
<feature type="transmembrane region" description="Helical" evidence="9">
    <location>
        <begin position="187"/>
        <end position="212"/>
    </location>
</feature>
<evidence type="ECO:0000256" key="4">
    <source>
        <dbReference type="ARBA" id="ARBA00022989"/>
    </source>
</evidence>
<dbReference type="InParanoid" id="A0A7M7NY12"/>
<dbReference type="GO" id="GO:0007186">
    <property type="term" value="P:G protein-coupled receptor signaling pathway"/>
    <property type="evidence" value="ECO:0000318"/>
    <property type="project" value="GO_Central"/>
</dbReference>
<sequence>MGTTSGAIQVHNPKVVIPVYDPKLGALYYVLLMMAPVAVLANGFTYNILRQEKSGFDDVTKQILKVFTISYAVFGVGEALVSLLQVIPLDRQVKLAMCLYHGPLIYLCFFFTLTLTCLLNINRYIIVTRPLRYHLIVTDRRASVILGVAIAESILLTIIMAPIPGMPAEQLQRHMCEQKEEEIKGSYYLIFLIAYVVVTVCITIVSTVRLLAISRRQAKAIAAIGGTEVSDLQGTNASVTNVDGKEEVVTTKRQHTRNRRAFLTIFLLNVVVFVSWMPLIIFYGLAFGGVTVPSIFKSSMMILIMSTTWWHCLVYLVTNKAFRETALHILKRLWAKFSF</sequence>
<dbReference type="PANTHER" id="PTHR24249">
    <property type="entry name" value="HISTAMINE RECEPTOR-RELATED G-PROTEIN COUPLED RECEPTOR"/>
    <property type="match status" value="1"/>
</dbReference>
<keyword evidence="6 9" id="KW-0472">Membrane</keyword>
<evidence type="ECO:0000256" key="9">
    <source>
        <dbReference type="SAM" id="Phobius"/>
    </source>
</evidence>
<evidence type="ECO:0000256" key="6">
    <source>
        <dbReference type="ARBA" id="ARBA00023136"/>
    </source>
</evidence>
<evidence type="ECO:0000256" key="2">
    <source>
        <dbReference type="ARBA" id="ARBA00022475"/>
    </source>
</evidence>
<keyword evidence="5" id="KW-0297">G-protein coupled receptor</keyword>
<evidence type="ECO:0000256" key="5">
    <source>
        <dbReference type="ARBA" id="ARBA00023040"/>
    </source>
</evidence>
<keyword evidence="12" id="KW-1185">Reference proteome</keyword>
<evidence type="ECO:0000256" key="1">
    <source>
        <dbReference type="ARBA" id="ARBA00004651"/>
    </source>
</evidence>
<dbReference type="KEGG" id="spu:115924733"/>
<dbReference type="CDD" id="cd00637">
    <property type="entry name" value="7tm_classA_rhodopsin-like"/>
    <property type="match status" value="1"/>
</dbReference>
<organism evidence="11 12">
    <name type="scientific">Strongylocentrotus purpuratus</name>
    <name type="common">Purple sea urchin</name>
    <dbReference type="NCBI Taxonomy" id="7668"/>
    <lineage>
        <taxon>Eukaryota</taxon>
        <taxon>Metazoa</taxon>
        <taxon>Echinodermata</taxon>
        <taxon>Eleutherozoa</taxon>
        <taxon>Echinozoa</taxon>
        <taxon>Echinoidea</taxon>
        <taxon>Euechinoidea</taxon>
        <taxon>Echinacea</taxon>
        <taxon>Camarodonta</taxon>
        <taxon>Echinidea</taxon>
        <taxon>Strongylocentrotidae</taxon>
        <taxon>Strongylocentrotus</taxon>
    </lineage>
</organism>
<dbReference type="OrthoDB" id="10432350at2759"/>
<dbReference type="OMA" id="MILIMST"/>
<evidence type="ECO:0000256" key="8">
    <source>
        <dbReference type="ARBA" id="ARBA00023224"/>
    </source>
</evidence>
<evidence type="ECO:0000256" key="3">
    <source>
        <dbReference type="ARBA" id="ARBA00022692"/>
    </source>
</evidence>
<dbReference type="SUPFAM" id="SSF81321">
    <property type="entry name" value="Family A G protein-coupled receptor-like"/>
    <property type="match status" value="1"/>
</dbReference>
<evidence type="ECO:0000259" key="10">
    <source>
        <dbReference type="PROSITE" id="PS50262"/>
    </source>
</evidence>
<dbReference type="EnsemblMetazoa" id="XM_030987512">
    <property type="protein sequence ID" value="XP_030843372"/>
    <property type="gene ID" value="LOC115924733"/>
</dbReference>
<dbReference type="Gene3D" id="1.20.1070.10">
    <property type="entry name" value="Rhodopsin 7-helix transmembrane proteins"/>
    <property type="match status" value="1"/>
</dbReference>
<feature type="domain" description="G-protein coupled receptors family 1 profile" evidence="10">
    <location>
        <begin position="41"/>
        <end position="315"/>
    </location>
</feature>
<protein>
    <recommendedName>
        <fullName evidence="10">G-protein coupled receptors family 1 profile domain-containing protein</fullName>
    </recommendedName>
</protein>
<keyword evidence="7" id="KW-0675">Receptor</keyword>
<feature type="transmembrane region" description="Helical" evidence="9">
    <location>
        <begin position="26"/>
        <end position="45"/>
    </location>
</feature>
<dbReference type="Pfam" id="PF00001">
    <property type="entry name" value="7tm_1"/>
    <property type="match status" value="1"/>
</dbReference>
<accession>A0A7M7NY12</accession>
<dbReference type="InterPro" id="IPR050569">
    <property type="entry name" value="TAAR"/>
</dbReference>
<feature type="transmembrane region" description="Helical" evidence="9">
    <location>
        <begin position="66"/>
        <end position="87"/>
    </location>
</feature>
<dbReference type="GO" id="GO:0005886">
    <property type="term" value="C:plasma membrane"/>
    <property type="evidence" value="ECO:0000318"/>
    <property type="project" value="GO_Central"/>
</dbReference>
<proteinExistence type="predicted"/>
<dbReference type="AlphaFoldDB" id="A0A7M7NY12"/>
<dbReference type="GeneID" id="115924733"/>
<evidence type="ECO:0000313" key="12">
    <source>
        <dbReference type="Proteomes" id="UP000007110"/>
    </source>
</evidence>
<keyword evidence="2" id="KW-1003">Cell membrane</keyword>
<dbReference type="PANTHER" id="PTHR24249:SF418">
    <property type="entry name" value="G-PROTEIN COUPLED RECEPTORS FAMILY 1 PROFILE DOMAIN-CONTAINING PROTEIN"/>
    <property type="match status" value="1"/>
</dbReference>
<reference evidence="12" key="1">
    <citation type="submission" date="2015-02" db="EMBL/GenBank/DDBJ databases">
        <title>Genome sequencing for Strongylocentrotus purpuratus.</title>
        <authorList>
            <person name="Murali S."/>
            <person name="Liu Y."/>
            <person name="Vee V."/>
            <person name="English A."/>
            <person name="Wang M."/>
            <person name="Skinner E."/>
            <person name="Han Y."/>
            <person name="Muzny D.M."/>
            <person name="Worley K.C."/>
            <person name="Gibbs R.A."/>
        </authorList>
    </citation>
    <scope>NUCLEOTIDE SEQUENCE</scope>
</reference>